<dbReference type="Gene3D" id="3.40.1360.10">
    <property type="match status" value="1"/>
</dbReference>
<evidence type="ECO:0000259" key="11">
    <source>
        <dbReference type="PROSITE" id="PS50880"/>
    </source>
</evidence>
<dbReference type="Pfam" id="PF13155">
    <property type="entry name" value="Toprim_2"/>
    <property type="match status" value="1"/>
</dbReference>
<evidence type="ECO:0000256" key="4">
    <source>
        <dbReference type="ARBA" id="ARBA00022695"/>
    </source>
</evidence>
<dbReference type="InterPro" id="IPR006171">
    <property type="entry name" value="TOPRIM_dom"/>
</dbReference>
<feature type="domain" description="Toprim" evidence="11">
    <location>
        <begin position="254"/>
        <end position="337"/>
    </location>
</feature>
<dbReference type="InterPro" id="IPR037068">
    <property type="entry name" value="DNA_primase_core_N_sf"/>
</dbReference>
<dbReference type="SUPFAM" id="SSF56731">
    <property type="entry name" value="DNA primase core"/>
    <property type="match status" value="1"/>
</dbReference>
<evidence type="ECO:0000256" key="1">
    <source>
        <dbReference type="ARBA" id="ARBA00022478"/>
    </source>
</evidence>
<keyword evidence="4" id="KW-0548">Nucleotidyltransferase</keyword>
<dbReference type="InterPro" id="IPR050219">
    <property type="entry name" value="DnaG_primase"/>
</dbReference>
<proteinExistence type="predicted"/>
<keyword evidence="8" id="KW-0862">Zinc</keyword>
<accession>A0ABR9GFC4</accession>
<keyword evidence="5" id="KW-0235">DNA replication</keyword>
<name>A0ABR9GFC4_9GAMM</name>
<keyword evidence="2" id="KW-0639">Primosome</keyword>
<dbReference type="CDD" id="cd03364">
    <property type="entry name" value="TOPRIM_DnaG_primases"/>
    <property type="match status" value="1"/>
</dbReference>
<reference evidence="12 13" key="1">
    <citation type="submission" date="2020-09" db="EMBL/GenBank/DDBJ databases">
        <title>Dyella sp. 7MK23 isolated from forest soil.</title>
        <authorList>
            <person name="Fu J."/>
        </authorList>
    </citation>
    <scope>NUCLEOTIDE SEQUENCE [LARGE SCALE GENOMIC DNA]</scope>
    <source>
        <strain evidence="12 13">7MK23</strain>
    </source>
</reference>
<evidence type="ECO:0000313" key="13">
    <source>
        <dbReference type="Proteomes" id="UP000651010"/>
    </source>
</evidence>
<keyword evidence="7" id="KW-0863">Zinc-finger</keyword>
<dbReference type="RefSeq" id="WP_192557594.1">
    <property type="nucleotide sequence ID" value="NZ_JACZZA010000016.1"/>
</dbReference>
<dbReference type="Proteomes" id="UP000651010">
    <property type="component" value="Unassembled WGS sequence"/>
</dbReference>
<evidence type="ECO:0000256" key="2">
    <source>
        <dbReference type="ARBA" id="ARBA00022515"/>
    </source>
</evidence>
<dbReference type="EMBL" id="JACZZA010000016">
    <property type="protein sequence ID" value="MBE1162754.1"/>
    <property type="molecule type" value="Genomic_DNA"/>
</dbReference>
<dbReference type="Gene3D" id="3.90.980.10">
    <property type="entry name" value="DNA primase, catalytic core, N-terminal domain"/>
    <property type="match status" value="1"/>
</dbReference>
<evidence type="ECO:0000256" key="7">
    <source>
        <dbReference type="ARBA" id="ARBA00022771"/>
    </source>
</evidence>
<dbReference type="PANTHER" id="PTHR30313">
    <property type="entry name" value="DNA PRIMASE"/>
    <property type="match status" value="1"/>
</dbReference>
<dbReference type="Pfam" id="PF01807">
    <property type="entry name" value="Zn_ribbon_DnaG"/>
    <property type="match status" value="1"/>
</dbReference>
<dbReference type="PROSITE" id="PS50880">
    <property type="entry name" value="TOPRIM"/>
    <property type="match status" value="1"/>
</dbReference>
<dbReference type="SMART" id="SM00400">
    <property type="entry name" value="ZnF_CHCC"/>
    <property type="match status" value="1"/>
</dbReference>
<dbReference type="PANTHER" id="PTHR30313:SF2">
    <property type="entry name" value="DNA PRIMASE"/>
    <property type="match status" value="1"/>
</dbReference>
<evidence type="ECO:0000256" key="8">
    <source>
        <dbReference type="ARBA" id="ARBA00022833"/>
    </source>
</evidence>
<keyword evidence="9" id="KW-0804">Transcription</keyword>
<gene>
    <name evidence="12" type="ORF">IGX34_20410</name>
</gene>
<evidence type="ECO:0000256" key="3">
    <source>
        <dbReference type="ARBA" id="ARBA00022679"/>
    </source>
</evidence>
<sequence>MARIPEHEIEQLKREVSLVRLVEADGIALAKQGKDYACRCPFHEDATPSLIVTPTKNLYHCFGCNAAGGPIDWVMQRRGVSFRHAVDVLRTELGVVDAPAVATVRTPAAFTLAAEADRQILLRQVLDYYHATLKENPEALAYLAKRGLQHPELIARFQLGYANRTLGYRLPDKQLKAGAEQRGRLQAIGLLRDSGHEHFNGSLVVPVIGTDGTIQEVYGRKIRDDLRAGTAYHLYLPGPHAGVWNEEGLAACDGEVILCEALIDAMTFWVHGLRNVTASYGVHGFTDDHRAAFQRYGIRRVLIAYDRDDAGNTAADALAKTLMAEGIDCYRVLFPKGMDANAYALAMNPPAKALALVIRKAQWLGSGDAPTPTSAPRDALDVIDPHLAAAPAAPVAKEKAVAVEEVREPTLATPLPPAPVDDVATQEGEHDLVLTFGDRRYRVRGWKKPLNPEALKINLLVSRGERFHVDTLDLYQAKARAAFTKQAGMELGEAEDVLKHDLGRVLLKLEAVQTEQLTAALTKEDKQPKLSDSEHSDALALLKSPDLLDRIVADFTACGVVGERTNTLVGYVAAVSRQLDRPLAVIIQSSSAAGKSALMDAVLALMPDEVQVRYSAMTGQSLFYMGETNLKHKILAIAEEEGASNASYALKLLQSEGQVTIASTGKDPTTGLLVTHEYRVEGPVMLFLTTTAIDIDEELLNRCLVLTVNESREQTRAIHALQRQRQTLNGLLAATDREAILAVHRNAQRLLQPLAVVNPHADGLTFLDDQTRTRRDHMKYLTLIRAIALLHQYQRPVHTVQHRGKELRYIEVLPTDIAVANQLAHEVLGRTLDELPPQTRLLLKHLHTWVSDECERLAVSRTDLRFTRRQVRALTGWGDTQLKIHLGRLAELEYVLIHRADRGQRFDYELLYDGEGEQGGRFLMGLTEANGDAMTAYDSDRSGGSASRSASGRATVGAVSGRGRRVADTAHAMHSNVSTLIDAKTSPTSTTPVVSRAGSYTAASHLAAGK</sequence>
<organism evidence="12 13">
    <name type="scientific">Dyella acidiphila</name>
    <dbReference type="NCBI Taxonomy" id="2775866"/>
    <lineage>
        <taxon>Bacteria</taxon>
        <taxon>Pseudomonadati</taxon>
        <taxon>Pseudomonadota</taxon>
        <taxon>Gammaproteobacteria</taxon>
        <taxon>Lysobacterales</taxon>
        <taxon>Rhodanobacteraceae</taxon>
        <taxon>Dyella</taxon>
    </lineage>
</organism>
<dbReference type="Gene3D" id="3.90.580.10">
    <property type="entry name" value="Zinc finger, CHC2-type domain"/>
    <property type="match status" value="1"/>
</dbReference>
<dbReference type="InterPro" id="IPR002694">
    <property type="entry name" value="Znf_CHC2"/>
</dbReference>
<evidence type="ECO:0000256" key="9">
    <source>
        <dbReference type="ARBA" id="ARBA00023163"/>
    </source>
</evidence>
<comment type="caution">
    <text evidence="12">The sequence shown here is derived from an EMBL/GenBank/DDBJ whole genome shotgun (WGS) entry which is preliminary data.</text>
</comment>
<evidence type="ECO:0000256" key="10">
    <source>
        <dbReference type="SAM" id="MobiDB-lite"/>
    </source>
</evidence>
<keyword evidence="13" id="KW-1185">Reference proteome</keyword>
<keyword evidence="3" id="KW-0808">Transferase</keyword>
<feature type="region of interest" description="Disordered" evidence="10">
    <location>
        <begin position="935"/>
        <end position="964"/>
    </location>
</feature>
<dbReference type="SUPFAM" id="SSF57783">
    <property type="entry name" value="Zinc beta-ribbon"/>
    <property type="match status" value="1"/>
</dbReference>
<evidence type="ECO:0000313" key="12">
    <source>
        <dbReference type="EMBL" id="MBE1162754.1"/>
    </source>
</evidence>
<evidence type="ECO:0000256" key="5">
    <source>
        <dbReference type="ARBA" id="ARBA00022705"/>
    </source>
</evidence>
<dbReference type="InterPro" id="IPR036977">
    <property type="entry name" value="DNA_primase_Znf_CHC2"/>
</dbReference>
<feature type="compositionally biased region" description="Low complexity" evidence="10">
    <location>
        <begin position="942"/>
        <end position="954"/>
    </location>
</feature>
<keyword evidence="1" id="KW-0240">DNA-directed RNA polymerase</keyword>
<protein>
    <submittedName>
        <fullName evidence="12">Toprim domain-containing protein</fullName>
    </submittedName>
</protein>
<keyword evidence="6" id="KW-0479">Metal-binding</keyword>
<evidence type="ECO:0000256" key="6">
    <source>
        <dbReference type="ARBA" id="ARBA00022723"/>
    </source>
</evidence>
<dbReference type="InterPro" id="IPR034151">
    <property type="entry name" value="TOPRIM_DnaG_bac"/>
</dbReference>